<evidence type="ECO:0000256" key="6">
    <source>
        <dbReference type="ARBA" id="ARBA00022989"/>
    </source>
</evidence>
<evidence type="ECO:0000256" key="3">
    <source>
        <dbReference type="ARBA" id="ARBA00022448"/>
    </source>
</evidence>
<keyword evidence="10" id="KW-0325">Glycoprotein</keyword>
<keyword evidence="5 13" id="KW-0812">Transmembrane</keyword>
<dbReference type="Proteomes" id="UP000887565">
    <property type="component" value="Unplaced"/>
</dbReference>
<evidence type="ECO:0000256" key="2">
    <source>
        <dbReference type="ARBA" id="ARBA00007193"/>
    </source>
</evidence>
<evidence type="ECO:0000256" key="13">
    <source>
        <dbReference type="RuleBase" id="RU000679"/>
    </source>
</evidence>
<keyword evidence="9" id="KW-0472">Membrane</keyword>
<dbReference type="Pfam" id="PF00858">
    <property type="entry name" value="ASC"/>
    <property type="match status" value="1"/>
</dbReference>
<name>A0A915KFS6_ROMCU</name>
<evidence type="ECO:0000256" key="4">
    <source>
        <dbReference type="ARBA" id="ARBA00022461"/>
    </source>
</evidence>
<evidence type="ECO:0000256" key="7">
    <source>
        <dbReference type="ARBA" id="ARBA00023053"/>
    </source>
</evidence>
<proteinExistence type="inferred from homology"/>
<dbReference type="GO" id="GO:0016020">
    <property type="term" value="C:membrane"/>
    <property type="evidence" value="ECO:0007669"/>
    <property type="project" value="UniProtKB-SubCell"/>
</dbReference>
<keyword evidence="8 13" id="KW-0406">Ion transport</keyword>
<keyword evidence="7" id="KW-0915">Sodium</keyword>
<evidence type="ECO:0000256" key="12">
    <source>
        <dbReference type="ARBA" id="ARBA00023303"/>
    </source>
</evidence>
<evidence type="ECO:0000256" key="1">
    <source>
        <dbReference type="ARBA" id="ARBA00004141"/>
    </source>
</evidence>
<dbReference type="AlphaFoldDB" id="A0A915KFS6"/>
<protein>
    <submittedName>
        <fullName evidence="15">LAGLIDADG homing endonuclease</fullName>
    </submittedName>
</protein>
<keyword evidence="4 13" id="KW-0894">Sodium channel</keyword>
<organism evidence="14 15">
    <name type="scientific">Romanomermis culicivorax</name>
    <name type="common">Nematode worm</name>
    <dbReference type="NCBI Taxonomy" id="13658"/>
    <lineage>
        <taxon>Eukaryota</taxon>
        <taxon>Metazoa</taxon>
        <taxon>Ecdysozoa</taxon>
        <taxon>Nematoda</taxon>
        <taxon>Enoplea</taxon>
        <taxon>Dorylaimia</taxon>
        <taxon>Mermithida</taxon>
        <taxon>Mermithoidea</taxon>
        <taxon>Mermithidae</taxon>
        <taxon>Romanomermis</taxon>
    </lineage>
</organism>
<dbReference type="InterPro" id="IPR001873">
    <property type="entry name" value="ENaC"/>
</dbReference>
<keyword evidence="6" id="KW-1133">Transmembrane helix</keyword>
<comment type="subcellular location">
    <subcellularLocation>
        <location evidence="1">Membrane</location>
        <topology evidence="1">Multi-pass membrane protein</topology>
    </subcellularLocation>
</comment>
<evidence type="ECO:0000256" key="5">
    <source>
        <dbReference type="ARBA" id="ARBA00022692"/>
    </source>
</evidence>
<reference evidence="15" key="1">
    <citation type="submission" date="2022-11" db="UniProtKB">
        <authorList>
            <consortium name="WormBaseParasite"/>
        </authorList>
    </citation>
    <scope>IDENTIFICATION</scope>
</reference>
<evidence type="ECO:0000256" key="8">
    <source>
        <dbReference type="ARBA" id="ARBA00023065"/>
    </source>
</evidence>
<dbReference type="WBParaSite" id="nRc.2.0.1.t36836-RA">
    <property type="protein sequence ID" value="nRc.2.0.1.t36836-RA"/>
    <property type="gene ID" value="nRc.2.0.1.g36836"/>
</dbReference>
<evidence type="ECO:0000313" key="15">
    <source>
        <dbReference type="WBParaSite" id="nRc.2.0.1.t36836-RA"/>
    </source>
</evidence>
<keyword evidence="14" id="KW-1185">Reference proteome</keyword>
<accession>A0A915KFS6</accession>
<evidence type="ECO:0000256" key="11">
    <source>
        <dbReference type="ARBA" id="ARBA00023201"/>
    </source>
</evidence>
<keyword evidence="11 13" id="KW-0739">Sodium transport</keyword>
<dbReference type="Gene3D" id="2.60.470.10">
    <property type="entry name" value="Acid-sensing ion channels like domains"/>
    <property type="match status" value="1"/>
</dbReference>
<keyword evidence="3 13" id="KW-0813">Transport</keyword>
<evidence type="ECO:0000256" key="9">
    <source>
        <dbReference type="ARBA" id="ARBA00023136"/>
    </source>
</evidence>
<keyword evidence="12 13" id="KW-0407">Ion channel</keyword>
<dbReference type="GO" id="GO:0005272">
    <property type="term" value="F:sodium channel activity"/>
    <property type="evidence" value="ECO:0007669"/>
    <property type="project" value="UniProtKB-KW"/>
</dbReference>
<comment type="similarity">
    <text evidence="2 13">Belongs to the amiloride-sensitive sodium channel (TC 1.A.6) family.</text>
</comment>
<sequence>MERKINGHVSYFFRERYSCKDTAVFPIERFGTAIKNYYEFLALVTLTYQDMVLLCWFAGHRVPCTNNGRYFNLAFTDLGSCFTFNEIRKPINESGILDKSLDIPGGLYLSGRISSAEIS</sequence>
<evidence type="ECO:0000256" key="10">
    <source>
        <dbReference type="ARBA" id="ARBA00023180"/>
    </source>
</evidence>
<evidence type="ECO:0000313" key="14">
    <source>
        <dbReference type="Proteomes" id="UP000887565"/>
    </source>
</evidence>